<evidence type="ECO:0000256" key="4">
    <source>
        <dbReference type="ARBA" id="ARBA00022643"/>
    </source>
</evidence>
<keyword evidence="4" id="KW-0288">FMN</keyword>
<dbReference type="SUPFAM" id="SSF55469">
    <property type="entry name" value="FMN-dependent nitroreductase-like"/>
    <property type="match status" value="1"/>
</dbReference>
<dbReference type="InterPro" id="IPR029479">
    <property type="entry name" value="Nitroreductase"/>
</dbReference>
<dbReference type="PANTHER" id="PTHR43673">
    <property type="entry name" value="NAD(P)H NITROREDUCTASE YDGI-RELATED"/>
    <property type="match status" value="1"/>
</dbReference>
<comment type="caution">
    <text evidence="7">The sequence shown here is derived from an EMBL/GenBank/DDBJ whole genome shotgun (WGS) entry which is preliminary data.</text>
</comment>
<dbReference type="Pfam" id="PF00881">
    <property type="entry name" value="Nitroreductase"/>
    <property type="match status" value="1"/>
</dbReference>
<comment type="cofactor">
    <cofactor evidence="1">
        <name>FMN</name>
        <dbReference type="ChEBI" id="CHEBI:58210"/>
    </cofactor>
</comment>
<dbReference type="PANTHER" id="PTHR43673:SF2">
    <property type="entry name" value="NITROREDUCTASE"/>
    <property type="match status" value="1"/>
</dbReference>
<evidence type="ECO:0000256" key="5">
    <source>
        <dbReference type="ARBA" id="ARBA00023002"/>
    </source>
</evidence>
<evidence type="ECO:0000256" key="3">
    <source>
        <dbReference type="ARBA" id="ARBA00022630"/>
    </source>
</evidence>
<feature type="domain" description="Nitroreductase" evidence="6">
    <location>
        <begin position="9"/>
        <end position="197"/>
    </location>
</feature>
<protein>
    <submittedName>
        <fullName evidence="7">Nitroreductase</fullName>
    </submittedName>
</protein>
<accession>A0A7Y0DWL5</accession>
<dbReference type="RefSeq" id="WP_169623243.1">
    <property type="nucleotide sequence ID" value="NZ_JABBNT010000001.1"/>
</dbReference>
<organism evidence="7 8">
    <name type="scientific">Pacificispira spongiicola</name>
    <dbReference type="NCBI Taxonomy" id="2729598"/>
    <lineage>
        <taxon>Bacteria</taxon>
        <taxon>Pseudomonadati</taxon>
        <taxon>Pseudomonadota</taxon>
        <taxon>Alphaproteobacteria</taxon>
        <taxon>Rhodospirillales</taxon>
        <taxon>Rhodospirillaceae</taxon>
        <taxon>Pacificispira</taxon>
    </lineage>
</organism>
<dbReference type="EMBL" id="JABBNT010000001">
    <property type="protein sequence ID" value="NMM42928.1"/>
    <property type="molecule type" value="Genomic_DNA"/>
</dbReference>
<sequence length="223" mass="25170">MKVSDALDSRISCRKFLSTPVPKETVEAILKGAARAPSNGNLQPWHVFALTGDPLKAVLDDIASQMAETPRGEKPEVPFYPDPLDEPYQSRRFKCGEDMYATIGIARDNKIGRIRQFQRNFRLFDAPVGLYLYIDETMNPRQWGDVGMFAQSVMLLAREHGLHTCAQGAWGQFHSILRRHLSPKDGWILFCGIALGYMDEDDPINSLRTDRATLDDFAQFSGF</sequence>
<keyword evidence="3" id="KW-0285">Flavoprotein</keyword>
<dbReference type="AlphaFoldDB" id="A0A7Y0DWL5"/>
<evidence type="ECO:0000256" key="1">
    <source>
        <dbReference type="ARBA" id="ARBA00001917"/>
    </source>
</evidence>
<evidence type="ECO:0000313" key="7">
    <source>
        <dbReference type="EMBL" id="NMM42928.1"/>
    </source>
</evidence>
<dbReference type="InterPro" id="IPR000415">
    <property type="entry name" value="Nitroreductase-like"/>
</dbReference>
<gene>
    <name evidence="7" type="ORF">HH303_00455</name>
</gene>
<dbReference type="CDD" id="cd02136">
    <property type="entry name" value="PnbA_NfnB-like"/>
    <property type="match status" value="1"/>
</dbReference>
<name>A0A7Y0DWL5_9PROT</name>
<keyword evidence="8" id="KW-1185">Reference proteome</keyword>
<dbReference type="Gene3D" id="3.40.109.10">
    <property type="entry name" value="NADH Oxidase"/>
    <property type="match status" value="1"/>
</dbReference>
<evidence type="ECO:0000256" key="2">
    <source>
        <dbReference type="ARBA" id="ARBA00007118"/>
    </source>
</evidence>
<evidence type="ECO:0000313" key="8">
    <source>
        <dbReference type="Proteomes" id="UP000539372"/>
    </source>
</evidence>
<dbReference type="GO" id="GO:0016491">
    <property type="term" value="F:oxidoreductase activity"/>
    <property type="evidence" value="ECO:0007669"/>
    <property type="project" value="UniProtKB-KW"/>
</dbReference>
<reference evidence="7 8" key="1">
    <citation type="submission" date="2020-04" db="EMBL/GenBank/DDBJ databases">
        <title>Rhodospirillaceae bacterium KN72 isolated from deep sea.</title>
        <authorList>
            <person name="Zhang D.-C."/>
        </authorList>
    </citation>
    <scope>NUCLEOTIDE SEQUENCE [LARGE SCALE GENOMIC DNA]</scope>
    <source>
        <strain evidence="7 8">KN72</strain>
    </source>
</reference>
<comment type="similarity">
    <text evidence="2">Belongs to the nitroreductase family.</text>
</comment>
<dbReference type="Proteomes" id="UP000539372">
    <property type="component" value="Unassembled WGS sequence"/>
</dbReference>
<evidence type="ECO:0000259" key="6">
    <source>
        <dbReference type="Pfam" id="PF00881"/>
    </source>
</evidence>
<keyword evidence="5" id="KW-0560">Oxidoreductase</keyword>
<proteinExistence type="inferred from homology"/>